<reference evidence="4" key="1">
    <citation type="submission" date="2010-05" db="EMBL/GenBank/DDBJ databases">
        <title>The genome sequence of Magnaporthe poae strain ATCC 64411.</title>
        <authorList>
            <person name="Ma L.-J."/>
            <person name="Dead R."/>
            <person name="Young S."/>
            <person name="Zeng Q."/>
            <person name="Koehrsen M."/>
            <person name="Alvarado L."/>
            <person name="Berlin A."/>
            <person name="Chapman S.B."/>
            <person name="Chen Z."/>
            <person name="Freedman E."/>
            <person name="Gellesch M."/>
            <person name="Goldberg J."/>
            <person name="Griggs A."/>
            <person name="Gujja S."/>
            <person name="Heilman E.R."/>
            <person name="Heiman D."/>
            <person name="Hepburn T."/>
            <person name="Howarth C."/>
            <person name="Jen D."/>
            <person name="Larson L."/>
            <person name="Mehta T."/>
            <person name="Neiman D."/>
            <person name="Pearson M."/>
            <person name="Roberts A."/>
            <person name="Saif S."/>
            <person name="Shea T."/>
            <person name="Shenoy N."/>
            <person name="Sisk P."/>
            <person name="Stolte C."/>
            <person name="Sykes S."/>
            <person name="Walk T."/>
            <person name="White J."/>
            <person name="Yandava C."/>
            <person name="Haas B."/>
            <person name="Nusbaum C."/>
            <person name="Birren B."/>
        </authorList>
    </citation>
    <scope>NUCLEOTIDE SEQUENCE [LARGE SCALE GENOMIC DNA]</scope>
    <source>
        <strain evidence="4">ATCC 64411 / 73-15</strain>
    </source>
</reference>
<reference evidence="2" key="3">
    <citation type="submission" date="2011-03" db="EMBL/GenBank/DDBJ databases">
        <title>Annotation of Magnaporthe poae ATCC 64411.</title>
        <authorList>
            <person name="Ma L.-J."/>
            <person name="Dead R."/>
            <person name="Young S.K."/>
            <person name="Zeng Q."/>
            <person name="Gargeya S."/>
            <person name="Fitzgerald M."/>
            <person name="Haas B."/>
            <person name="Abouelleil A."/>
            <person name="Alvarado L."/>
            <person name="Arachchi H.M."/>
            <person name="Berlin A."/>
            <person name="Brown A."/>
            <person name="Chapman S.B."/>
            <person name="Chen Z."/>
            <person name="Dunbar C."/>
            <person name="Freedman E."/>
            <person name="Gearin G."/>
            <person name="Gellesch M."/>
            <person name="Goldberg J."/>
            <person name="Griggs A."/>
            <person name="Gujja S."/>
            <person name="Heiman D."/>
            <person name="Howarth C."/>
            <person name="Larson L."/>
            <person name="Lui A."/>
            <person name="MacDonald P.J.P."/>
            <person name="Mehta T."/>
            <person name="Montmayeur A."/>
            <person name="Murphy C."/>
            <person name="Neiman D."/>
            <person name="Pearson M."/>
            <person name="Priest M."/>
            <person name="Roberts A."/>
            <person name="Saif S."/>
            <person name="Shea T."/>
            <person name="Shenoy N."/>
            <person name="Sisk P."/>
            <person name="Stolte C."/>
            <person name="Sykes S."/>
            <person name="Yandava C."/>
            <person name="Wortman J."/>
            <person name="Nusbaum C."/>
            <person name="Birren B."/>
        </authorList>
    </citation>
    <scope>NUCLEOTIDE SEQUENCE</scope>
    <source>
        <strain evidence="2">ATCC 64411</strain>
    </source>
</reference>
<evidence type="ECO:0000313" key="3">
    <source>
        <dbReference type="EnsemblFungi" id="MAPG_04871T0"/>
    </source>
</evidence>
<dbReference type="Proteomes" id="UP000011715">
    <property type="component" value="Unassembled WGS sequence"/>
</dbReference>
<reference evidence="3" key="5">
    <citation type="submission" date="2015-06" db="UniProtKB">
        <authorList>
            <consortium name="EnsemblFungi"/>
        </authorList>
    </citation>
    <scope>IDENTIFICATION</scope>
    <source>
        <strain evidence="3">ATCC 64411</strain>
    </source>
</reference>
<keyword evidence="4" id="KW-1185">Reference proteome</keyword>
<feature type="region of interest" description="Disordered" evidence="1">
    <location>
        <begin position="614"/>
        <end position="650"/>
    </location>
</feature>
<feature type="compositionally biased region" description="Low complexity" evidence="1">
    <location>
        <begin position="442"/>
        <end position="454"/>
    </location>
</feature>
<organism evidence="3 4">
    <name type="scientific">Magnaporthiopsis poae (strain ATCC 64411 / 73-15)</name>
    <name type="common">Kentucky bluegrass fungus</name>
    <name type="synonym">Magnaporthe poae</name>
    <dbReference type="NCBI Taxonomy" id="644358"/>
    <lineage>
        <taxon>Eukaryota</taxon>
        <taxon>Fungi</taxon>
        <taxon>Dikarya</taxon>
        <taxon>Ascomycota</taxon>
        <taxon>Pezizomycotina</taxon>
        <taxon>Sordariomycetes</taxon>
        <taxon>Sordariomycetidae</taxon>
        <taxon>Magnaporthales</taxon>
        <taxon>Magnaporthaceae</taxon>
        <taxon>Magnaporthiopsis</taxon>
    </lineage>
</organism>
<feature type="region of interest" description="Disordered" evidence="1">
    <location>
        <begin position="434"/>
        <end position="456"/>
    </location>
</feature>
<proteinExistence type="predicted"/>
<dbReference type="EMBL" id="GL876969">
    <property type="protein sequence ID" value="KLU85851.1"/>
    <property type="molecule type" value="Genomic_DNA"/>
</dbReference>
<sequence>MAAGDVTADEKTALVQGLCTDVITFHLSRNNKGTVEENGIGTPEPALLCAGGNGVRTTARRGWEMQVPVAVESGVRHKAVRLPPLNRHASHNRLARAVEDKGEVRFWGAVRNTAGWADSRLWTRVAVGALQLAEVNRRRPPGIQARHSRGATAERKWRWPFRKQALRWRQQPSAVTGGCVGQYVAAQRGAATKHDKDNGFLDAKRRQPPTLRHQPIMKITRRNLTSISCQSWCAQPNPLRSHVAFLSGLYASKCFAAPTADTDLHLSCVPASPRDRDYVSDDRIRGVGYDQSRWLTLYFRNVNASEAVSSEAGEIAACSPSYQYTTRCTRQLPAWRGAEAILTWAPVIAEFPKSTAFEKRPASSSTSAAAHTRHRRPGTLSIQSMLNRAFADGALAAQRAVHQPPSRTDQYGGRAFEHLRHSLGLITPALSADAEPGGLALPPSTSRSTRVSRPGLPCREFAQLGPLGRHSAELSLPGPPLALLQDQPHSEYLAFSIFDRFGVDLLSHPGKHLFTLPSLFLPRPLGFGRPSAATHPPLSISATTPGRSREASCHSRPAARLSSTAPSLSLEASRLSRAVFLSAAACCLSLAACTLSSPTLSLHRCYPFKAVGLESEQTGPSIPPSSPTSQRAPESRLPEGEIGGVEADTG</sequence>
<reference evidence="2" key="2">
    <citation type="submission" date="2010-05" db="EMBL/GenBank/DDBJ databases">
        <title>The Genome Sequence of Magnaporthe poae strain ATCC 64411.</title>
        <authorList>
            <consortium name="The Broad Institute Genome Sequencing Platform"/>
            <consortium name="Broad Institute Genome Sequencing Center for Infectious Disease"/>
            <person name="Ma L.-J."/>
            <person name="Dead R."/>
            <person name="Young S."/>
            <person name="Zeng Q."/>
            <person name="Koehrsen M."/>
            <person name="Alvarado L."/>
            <person name="Berlin A."/>
            <person name="Chapman S.B."/>
            <person name="Chen Z."/>
            <person name="Freedman E."/>
            <person name="Gellesch M."/>
            <person name="Goldberg J."/>
            <person name="Griggs A."/>
            <person name="Gujja S."/>
            <person name="Heilman E.R."/>
            <person name="Heiman D."/>
            <person name="Hepburn T."/>
            <person name="Howarth C."/>
            <person name="Jen D."/>
            <person name="Larson L."/>
            <person name="Mehta T."/>
            <person name="Neiman D."/>
            <person name="Pearson M."/>
            <person name="Roberts A."/>
            <person name="Saif S."/>
            <person name="Shea T."/>
            <person name="Shenoy N."/>
            <person name="Sisk P."/>
            <person name="Stolte C."/>
            <person name="Sykes S."/>
            <person name="Walk T."/>
            <person name="White J."/>
            <person name="Yandava C."/>
            <person name="Haas B."/>
            <person name="Nusbaum C."/>
            <person name="Birren B."/>
        </authorList>
    </citation>
    <scope>NUCLEOTIDE SEQUENCE</scope>
    <source>
        <strain evidence="2">ATCC 64411</strain>
    </source>
</reference>
<dbReference type="VEuPathDB" id="FungiDB:MAPG_04871"/>
<dbReference type="AlphaFoldDB" id="A0A0C4DXW4"/>
<gene>
    <name evidence="2" type="ORF">MAPG_04871</name>
</gene>
<name>A0A0C4DXW4_MAGP6</name>
<dbReference type="EnsemblFungi" id="MAPG_04871T0">
    <property type="protein sequence ID" value="MAPG_04871T0"/>
    <property type="gene ID" value="MAPG_04871"/>
</dbReference>
<evidence type="ECO:0000313" key="2">
    <source>
        <dbReference type="EMBL" id="KLU85851.1"/>
    </source>
</evidence>
<feature type="region of interest" description="Disordered" evidence="1">
    <location>
        <begin position="532"/>
        <end position="558"/>
    </location>
</feature>
<protein>
    <submittedName>
        <fullName evidence="2 3">Uncharacterized protein</fullName>
    </submittedName>
</protein>
<dbReference type="EMBL" id="ADBL01001137">
    <property type="status" value="NOT_ANNOTATED_CDS"/>
    <property type="molecule type" value="Genomic_DNA"/>
</dbReference>
<evidence type="ECO:0000256" key="1">
    <source>
        <dbReference type="SAM" id="MobiDB-lite"/>
    </source>
</evidence>
<accession>A0A0C4DXW4</accession>
<reference evidence="3" key="4">
    <citation type="journal article" date="2015" name="G3 (Bethesda)">
        <title>Genome sequences of three phytopathogenic species of the Magnaporthaceae family of fungi.</title>
        <authorList>
            <person name="Okagaki L.H."/>
            <person name="Nunes C.C."/>
            <person name="Sailsbery J."/>
            <person name="Clay B."/>
            <person name="Brown D."/>
            <person name="John T."/>
            <person name="Oh Y."/>
            <person name="Young N."/>
            <person name="Fitzgerald M."/>
            <person name="Haas B.J."/>
            <person name="Zeng Q."/>
            <person name="Young S."/>
            <person name="Adiconis X."/>
            <person name="Fan L."/>
            <person name="Levin J.Z."/>
            <person name="Mitchell T.K."/>
            <person name="Okubara P.A."/>
            <person name="Farman M.L."/>
            <person name="Kohn L.M."/>
            <person name="Birren B."/>
            <person name="Ma L.-J."/>
            <person name="Dean R.A."/>
        </authorList>
    </citation>
    <scope>NUCLEOTIDE SEQUENCE</scope>
    <source>
        <strain evidence="3">ATCC 64411 / 73-15</strain>
    </source>
</reference>
<evidence type="ECO:0000313" key="4">
    <source>
        <dbReference type="Proteomes" id="UP000011715"/>
    </source>
</evidence>
<feature type="region of interest" description="Disordered" evidence="1">
    <location>
        <begin position="359"/>
        <end position="378"/>
    </location>
</feature>